<dbReference type="GO" id="GO:0006520">
    <property type="term" value="P:amino acid metabolic process"/>
    <property type="evidence" value="ECO:0007669"/>
    <property type="project" value="InterPro"/>
</dbReference>
<comment type="cofactor">
    <cofactor evidence="1 6 7">
        <name>pyridoxal 5'-phosphate</name>
        <dbReference type="ChEBI" id="CHEBI:597326"/>
    </cofactor>
</comment>
<evidence type="ECO:0000313" key="8">
    <source>
        <dbReference type="EMBL" id="SDE50247.1"/>
    </source>
</evidence>
<keyword evidence="4 6" id="KW-0663">Pyridoxal phosphate</keyword>
<dbReference type="SUPFAM" id="SSF53383">
    <property type="entry name" value="PLP-dependent transferases"/>
    <property type="match status" value="1"/>
</dbReference>
<evidence type="ECO:0000256" key="7">
    <source>
        <dbReference type="RuleBase" id="RU000382"/>
    </source>
</evidence>
<dbReference type="GO" id="GO:0019752">
    <property type="term" value="P:carboxylic acid metabolic process"/>
    <property type="evidence" value="ECO:0007669"/>
    <property type="project" value="InterPro"/>
</dbReference>
<dbReference type="AlphaFoldDB" id="A0A1G7DFF0"/>
<dbReference type="InterPro" id="IPR015421">
    <property type="entry name" value="PyrdxlP-dep_Trfase_major"/>
</dbReference>
<dbReference type="PROSITE" id="PS00392">
    <property type="entry name" value="DDC_GAD_HDC_YDC"/>
    <property type="match status" value="1"/>
</dbReference>
<keyword evidence="5 7" id="KW-0456">Lyase</keyword>
<dbReference type="Pfam" id="PF00282">
    <property type="entry name" value="Pyridoxal_deC"/>
    <property type="match status" value="1"/>
</dbReference>
<dbReference type="EMBL" id="FNAO01000005">
    <property type="protein sequence ID" value="SDE50247.1"/>
    <property type="molecule type" value="Genomic_DNA"/>
</dbReference>
<reference evidence="8 9" key="1">
    <citation type="submission" date="2016-10" db="EMBL/GenBank/DDBJ databases">
        <authorList>
            <person name="de Groot N.N."/>
        </authorList>
    </citation>
    <scope>NUCLEOTIDE SEQUENCE [LARGE SCALE GENOMIC DNA]</scope>
    <source>
        <strain evidence="8 9">DSM 23421</strain>
    </source>
</reference>
<evidence type="ECO:0000256" key="4">
    <source>
        <dbReference type="ARBA" id="ARBA00022898"/>
    </source>
</evidence>
<evidence type="ECO:0000256" key="5">
    <source>
        <dbReference type="ARBA" id="ARBA00023239"/>
    </source>
</evidence>
<accession>A0A1G7DFF0</accession>
<comment type="similarity">
    <text evidence="2 7">Belongs to the group II decarboxylase family.</text>
</comment>
<keyword evidence="9" id="KW-1185">Reference proteome</keyword>
<dbReference type="STRING" id="641691.SAMN05421636_105301"/>
<dbReference type="GO" id="GO:0016831">
    <property type="term" value="F:carboxy-lyase activity"/>
    <property type="evidence" value="ECO:0007669"/>
    <property type="project" value="UniProtKB-KW"/>
</dbReference>
<dbReference type="PRINTS" id="PR00800">
    <property type="entry name" value="YHDCRBOXLASE"/>
</dbReference>
<dbReference type="PANTHER" id="PTHR11999">
    <property type="entry name" value="GROUP II PYRIDOXAL-5-PHOSPHATE DECARBOXYLASE"/>
    <property type="match status" value="1"/>
</dbReference>
<dbReference type="Gene3D" id="3.40.640.10">
    <property type="entry name" value="Type I PLP-dependent aspartate aminotransferase-like (Major domain)"/>
    <property type="match status" value="1"/>
</dbReference>
<proteinExistence type="inferred from homology"/>
<dbReference type="InterPro" id="IPR002129">
    <property type="entry name" value="PyrdxlP-dep_de-COase"/>
</dbReference>
<dbReference type="InterPro" id="IPR021115">
    <property type="entry name" value="Pyridoxal-P_BS"/>
</dbReference>
<dbReference type="InterPro" id="IPR015424">
    <property type="entry name" value="PyrdxlP-dep_Trfase"/>
</dbReference>
<gene>
    <name evidence="8" type="ORF">SAMN05421636_105301</name>
</gene>
<dbReference type="GO" id="GO:0030170">
    <property type="term" value="F:pyridoxal phosphate binding"/>
    <property type="evidence" value="ECO:0007669"/>
    <property type="project" value="InterPro"/>
</dbReference>
<evidence type="ECO:0000256" key="6">
    <source>
        <dbReference type="PIRSR" id="PIRSR602129-50"/>
    </source>
</evidence>
<evidence type="ECO:0000256" key="3">
    <source>
        <dbReference type="ARBA" id="ARBA00022793"/>
    </source>
</evidence>
<dbReference type="InterPro" id="IPR015422">
    <property type="entry name" value="PyrdxlP-dep_Trfase_small"/>
</dbReference>
<dbReference type="Gene3D" id="3.90.1150.10">
    <property type="entry name" value="Aspartate Aminotransferase, domain 1"/>
    <property type="match status" value="1"/>
</dbReference>
<evidence type="ECO:0000256" key="1">
    <source>
        <dbReference type="ARBA" id="ARBA00001933"/>
    </source>
</evidence>
<organism evidence="8 9">
    <name type="scientific">Pricia antarctica</name>
    <dbReference type="NCBI Taxonomy" id="641691"/>
    <lineage>
        <taxon>Bacteria</taxon>
        <taxon>Pseudomonadati</taxon>
        <taxon>Bacteroidota</taxon>
        <taxon>Flavobacteriia</taxon>
        <taxon>Flavobacteriales</taxon>
        <taxon>Flavobacteriaceae</taxon>
        <taxon>Pricia</taxon>
    </lineage>
</organism>
<name>A0A1G7DFF0_9FLAO</name>
<dbReference type="InterPro" id="IPR010977">
    <property type="entry name" value="Aromatic_deC"/>
</dbReference>
<dbReference type="PANTHER" id="PTHR11999:SF70">
    <property type="entry name" value="MIP05841P"/>
    <property type="match status" value="1"/>
</dbReference>
<sequence>MSKHPTSEKTISMHNIDMELIEMTLDVMKYAIHRITNTSLELGSPKKEEELRRLVGETITDRGIGGENAFQLFKDVLIKATVPIDHPRHLAFVPAAPTRAAIMFDLVTAASSIHGAYWMEGAGGIFCENEAMKWLVSLTGLPKPAFGVFTSGGTAANLSALVAAREYWRKNPEHQNIKGLIITSVGAHSSVKAMAKVIDVDLWLVETEDAMSGEALRSVLKTLDAQQRKRLFAVVGTGGTTNAGIIDDLSGIAEICETEKLWFHVDAAYGGGALAADSVRHLFNGIERADSITIDPHKWLFSPYDCGAVIYKDPQLAKEAHSQEGSYLDIFKDEGAHGFNPSDYQIQLTRRVRGMPLWFSLAMHGTDKYKWAVEQGILLANLAGRLIEANPVVELVREPSLSCVLFRRKGWTPDDYRDWTYKNQREGFALVTPTKWKQGGAYETVARFCFINPDTTEEDIVAILGTMG</sequence>
<evidence type="ECO:0000256" key="2">
    <source>
        <dbReference type="ARBA" id="ARBA00009533"/>
    </source>
</evidence>
<feature type="modified residue" description="N6-(pyridoxal phosphate)lysine" evidence="6">
    <location>
        <position position="298"/>
    </location>
</feature>
<protein>
    <submittedName>
        <fullName evidence="8">Glutamate or tyrosine decarboxylase</fullName>
    </submittedName>
</protein>
<dbReference type="Proteomes" id="UP000199109">
    <property type="component" value="Unassembled WGS sequence"/>
</dbReference>
<evidence type="ECO:0000313" key="9">
    <source>
        <dbReference type="Proteomes" id="UP000199109"/>
    </source>
</evidence>
<keyword evidence="3" id="KW-0210">Decarboxylase</keyword>